<name>A0A182IYW6_ANOAO</name>
<dbReference type="VEuPathDB" id="VectorBase:AATE008157"/>
<reference evidence="1" key="1">
    <citation type="submission" date="2022-08" db="UniProtKB">
        <authorList>
            <consortium name="EnsemblMetazoa"/>
        </authorList>
    </citation>
    <scope>IDENTIFICATION</scope>
    <source>
        <strain evidence="1">EBRO</strain>
    </source>
</reference>
<dbReference type="EnsemblMetazoa" id="AATE008157-RA">
    <property type="protein sequence ID" value="AATE008157-PA.1"/>
    <property type="gene ID" value="AATE008157"/>
</dbReference>
<dbReference type="AlphaFoldDB" id="A0A182IYW6"/>
<accession>A0A182IYW6</accession>
<organism evidence="1">
    <name type="scientific">Anopheles atroparvus</name>
    <name type="common">European mosquito</name>
    <dbReference type="NCBI Taxonomy" id="41427"/>
    <lineage>
        <taxon>Eukaryota</taxon>
        <taxon>Metazoa</taxon>
        <taxon>Ecdysozoa</taxon>
        <taxon>Arthropoda</taxon>
        <taxon>Hexapoda</taxon>
        <taxon>Insecta</taxon>
        <taxon>Pterygota</taxon>
        <taxon>Neoptera</taxon>
        <taxon>Endopterygota</taxon>
        <taxon>Diptera</taxon>
        <taxon>Nematocera</taxon>
        <taxon>Culicoidea</taxon>
        <taxon>Culicidae</taxon>
        <taxon>Anophelinae</taxon>
        <taxon>Anopheles</taxon>
    </lineage>
</organism>
<protein>
    <submittedName>
        <fullName evidence="1">Uncharacterized protein</fullName>
    </submittedName>
</protein>
<proteinExistence type="predicted"/>
<evidence type="ECO:0000313" key="1">
    <source>
        <dbReference type="EnsemblMetazoa" id="AATE008157-PA.1"/>
    </source>
</evidence>
<sequence length="101" mass="10902">MELTIATLIGRRSFVGQGETLASSPVGAPMLLLLLLSVLSTAGRLTGKANRKFSTQKGASLAHDVVKMIPAWTNVTECFPTSYQDAYRRWSTGPGTLQYVV</sequence>